<accession>A0ABZ2Q3X2</accession>
<name>A0ABZ2Q3X2_9BURK</name>
<gene>
    <name evidence="1" type="ORF">IHE29_15110</name>
</gene>
<protein>
    <recommendedName>
        <fullName evidence="3">Transposase</fullName>
    </recommendedName>
</protein>
<reference evidence="1 2" key="1">
    <citation type="submission" date="2020-09" db="EMBL/GenBank/DDBJ databases">
        <title>Genome sequences of Mycetohabitans spp.</title>
        <authorList>
            <person name="Carter M.E."/>
            <person name="Carpenter S.C.D."/>
            <person name="Bogdanove A.J."/>
        </authorList>
    </citation>
    <scope>NUCLEOTIDE SEQUENCE [LARGE SCALE GENOMIC DNA]</scope>
    <source>
        <strain evidence="1 2">B12</strain>
    </source>
</reference>
<dbReference type="EMBL" id="CP062176">
    <property type="protein sequence ID" value="WXK40519.1"/>
    <property type="molecule type" value="Genomic_DNA"/>
</dbReference>
<evidence type="ECO:0008006" key="3">
    <source>
        <dbReference type="Google" id="ProtNLM"/>
    </source>
</evidence>
<keyword evidence="2" id="KW-1185">Reference proteome</keyword>
<proteinExistence type="predicted"/>
<organism evidence="1 2">
    <name type="scientific">Mycetohabitans rhizoxinica</name>
    <dbReference type="NCBI Taxonomy" id="412963"/>
    <lineage>
        <taxon>Bacteria</taxon>
        <taxon>Pseudomonadati</taxon>
        <taxon>Pseudomonadota</taxon>
        <taxon>Betaproteobacteria</taxon>
        <taxon>Burkholderiales</taxon>
        <taxon>Burkholderiaceae</taxon>
        <taxon>Mycetohabitans</taxon>
    </lineage>
</organism>
<evidence type="ECO:0000313" key="1">
    <source>
        <dbReference type="EMBL" id="WXK40519.1"/>
    </source>
</evidence>
<dbReference type="Proteomes" id="UP001493153">
    <property type="component" value="Chromosome"/>
</dbReference>
<dbReference type="RefSeq" id="WP_338911151.1">
    <property type="nucleotide sequence ID" value="NZ_CP062176.1"/>
</dbReference>
<sequence length="102" mass="11607">MKDLLEAIQGDCEAGNLKAIRDWSEDLDALHEWLVLDELNRRALNRRLRQSATHDESGGGNKQEPTMKVRVQVVVEDESGESEKVEEIVRLERGALRPEQLS</sequence>
<evidence type="ECO:0000313" key="2">
    <source>
        <dbReference type="Proteomes" id="UP001493153"/>
    </source>
</evidence>